<dbReference type="STRING" id="429728.SAMN05216456_0192"/>
<feature type="domain" description="Thioesterase" evidence="3">
    <location>
        <begin position="19"/>
        <end position="101"/>
    </location>
</feature>
<dbReference type="Proteomes" id="UP000199074">
    <property type="component" value="Unassembled WGS sequence"/>
</dbReference>
<evidence type="ECO:0000259" key="3">
    <source>
        <dbReference type="Pfam" id="PF03061"/>
    </source>
</evidence>
<dbReference type="InterPro" id="IPR006684">
    <property type="entry name" value="YbgC/YbaW"/>
</dbReference>
<dbReference type="InterPro" id="IPR029069">
    <property type="entry name" value="HotDog_dom_sf"/>
</dbReference>
<dbReference type="InterPro" id="IPR014166">
    <property type="entry name" value="Tol-Pal_acyl-CoA_thioesterase"/>
</dbReference>
<sequence>MAQHRFPVRIYYEDTDFSGFVYHAAYLKFFERGRTEFLRDLGIHHHELAEQGIAFAVRSMDLDFAGAARIDDLLTVTTEVAETGGVRLVLNQTIRRGDTVLTSARVTIVAIKLTGGPARLPADLRQRLASVGTRAALDDLPSK</sequence>
<comment type="similarity">
    <text evidence="1">Belongs to the 4-hydroxybenzoyl-CoA thioesterase family.</text>
</comment>
<dbReference type="InterPro" id="IPR006683">
    <property type="entry name" value="Thioestr_dom"/>
</dbReference>
<dbReference type="InterPro" id="IPR050563">
    <property type="entry name" value="4-hydroxybenzoyl-CoA_TE"/>
</dbReference>
<name>A0A1I7MXH6_9HYPH</name>
<dbReference type="Gene3D" id="3.10.129.10">
    <property type="entry name" value="Hotdog Thioesterase"/>
    <property type="match status" value="1"/>
</dbReference>
<gene>
    <name evidence="4" type="ORF">SAMN05216456_0192</name>
</gene>
<keyword evidence="2 4" id="KW-0378">Hydrolase</keyword>
<dbReference type="EMBL" id="FPCK01000001">
    <property type="protein sequence ID" value="SFV27080.1"/>
    <property type="molecule type" value="Genomic_DNA"/>
</dbReference>
<keyword evidence="5" id="KW-1185">Reference proteome</keyword>
<dbReference type="PIRSF" id="PIRSF003230">
    <property type="entry name" value="YbgC"/>
    <property type="match status" value="1"/>
</dbReference>
<proteinExistence type="inferred from homology"/>
<accession>A0A1I7MXH6</accession>
<dbReference type="OrthoDB" id="9808429at2"/>
<evidence type="ECO:0000313" key="5">
    <source>
        <dbReference type="Proteomes" id="UP000199074"/>
    </source>
</evidence>
<dbReference type="NCBIfam" id="TIGR02799">
    <property type="entry name" value="thio_ybgC"/>
    <property type="match status" value="1"/>
</dbReference>
<dbReference type="CDD" id="cd00586">
    <property type="entry name" value="4HBT"/>
    <property type="match status" value="1"/>
</dbReference>
<reference evidence="4 5" key="1">
    <citation type="submission" date="2016-10" db="EMBL/GenBank/DDBJ databases">
        <authorList>
            <person name="de Groot N.N."/>
        </authorList>
    </citation>
    <scope>NUCLEOTIDE SEQUENCE [LARGE SCALE GENOMIC DNA]</scope>
    <source>
        <strain evidence="4 5">IPL20</strain>
    </source>
</reference>
<dbReference type="AlphaFoldDB" id="A0A1I7MXH6"/>
<evidence type="ECO:0000256" key="1">
    <source>
        <dbReference type="ARBA" id="ARBA00005953"/>
    </source>
</evidence>
<dbReference type="SUPFAM" id="SSF54637">
    <property type="entry name" value="Thioesterase/thiol ester dehydrase-isomerase"/>
    <property type="match status" value="1"/>
</dbReference>
<dbReference type="FunFam" id="3.10.129.10:FF:000004">
    <property type="entry name" value="Tol-pal system-associated acyl-CoA thioesterase"/>
    <property type="match status" value="1"/>
</dbReference>
<dbReference type="NCBIfam" id="TIGR00051">
    <property type="entry name" value="YbgC/FadM family acyl-CoA thioesterase"/>
    <property type="match status" value="1"/>
</dbReference>
<protein>
    <submittedName>
        <fullName evidence="4">Acyl-CoA thioester hydrolase</fullName>
    </submittedName>
</protein>
<evidence type="ECO:0000313" key="4">
    <source>
        <dbReference type="EMBL" id="SFV27080.1"/>
    </source>
</evidence>
<dbReference type="Pfam" id="PF03061">
    <property type="entry name" value="4HBT"/>
    <property type="match status" value="1"/>
</dbReference>
<dbReference type="RefSeq" id="WP_092419680.1">
    <property type="nucleotide sequence ID" value="NZ_FPCK01000001.1"/>
</dbReference>
<dbReference type="PANTHER" id="PTHR31793:SF37">
    <property type="entry name" value="ACYL-COA THIOESTER HYDROLASE YBGC"/>
    <property type="match status" value="1"/>
</dbReference>
<dbReference type="GO" id="GO:0047617">
    <property type="term" value="F:fatty acyl-CoA hydrolase activity"/>
    <property type="evidence" value="ECO:0007669"/>
    <property type="project" value="TreeGrafter"/>
</dbReference>
<evidence type="ECO:0000256" key="2">
    <source>
        <dbReference type="ARBA" id="ARBA00022801"/>
    </source>
</evidence>
<dbReference type="PANTHER" id="PTHR31793">
    <property type="entry name" value="4-HYDROXYBENZOYL-COA THIOESTERASE FAMILY MEMBER"/>
    <property type="match status" value="1"/>
</dbReference>
<organism evidence="4 5">
    <name type="scientific">Devosia crocina</name>
    <dbReference type="NCBI Taxonomy" id="429728"/>
    <lineage>
        <taxon>Bacteria</taxon>
        <taxon>Pseudomonadati</taxon>
        <taxon>Pseudomonadota</taxon>
        <taxon>Alphaproteobacteria</taxon>
        <taxon>Hyphomicrobiales</taxon>
        <taxon>Devosiaceae</taxon>
        <taxon>Devosia</taxon>
    </lineage>
</organism>